<dbReference type="RefSeq" id="WP_155302253.1">
    <property type="nucleotide sequence ID" value="NZ_AP021875.1"/>
</dbReference>
<reference evidence="1 2" key="1">
    <citation type="submission" date="2019-11" db="EMBL/GenBank/DDBJ databases">
        <title>Comparative genomics of hydrocarbon-degrading Desulfosarcina strains.</title>
        <authorList>
            <person name="Watanabe M."/>
            <person name="Kojima H."/>
            <person name="Fukui M."/>
        </authorList>
    </citation>
    <scope>NUCLEOTIDE SEQUENCE [LARGE SCALE GENOMIC DNA]</scope>
    <source>
        <strain evidence="1 2">PP31</strain>
    </source>
</reference>
<sequence>MNGENLFNAATVIYKAGEEIDAMLEKMSALLKQKLESIEGIRKVEFLDDDADNTSDWVYHDLIQNYGIYKRGARNPGACLAIQIKLFDTGEAEIVGPRALLYVLFSSGEWKLNEFLLHSAVGEGFELEQECLWQRYDEDEDRSLKRSWEDTECAYVVPLTAINTPEDVRTLIIDPIYCLMTSGLNSEKMDRRILRFHVEGSKVSLLS</sequence>
<dbReference type="AlphaFoldDB" id="A0A5K7Z0Y1"/>
<proteinExistence type="predicted"/>
<dbReference type="EMBL" id="AP021875">
    <property type="protein sequence ID" value="BBO73121.1"/>
    <property type="molecule type" value="Genomic_DNA"/>
</dbReference>
<dbReference type="Proteomes" id="UP000427769">
    <property type="component" value="Chromosome"/>
</dbReference>
<protein>
    <submittedName>
        <fullName evidence="1">Uncharacterized protein</fullName>
    </submittedName>
</protein>
<organism evidence="1 2">
    <name type="scientific">Desulfosarcina widdelii</name>
    <dbReference type="NCBI Taxonomy" id="947919"/>
    <lineage>
        <taxon>Bacteria</taxon>
        <taxon>Pseudomonadati</taxon>
        <taxon>Thermodesulfobacteriota</taxon>
        <taxon>Desulfobacteria</taxon>
        <taxon>Desulfobacterales</taxon>
        <taxon>Desulfosarcinaceae</taxon>
        <taxon>Desulfosarcina</taxon>
    </lineage>
</organism>
<evidence type="ECO:0000313" key="2">
    <source>
        <dbReference type="Proteomes" id="UP000427769"/>
    </source>
</evidence>
<evidence type="ECO:0000313" key="1">
    <source>
        <dbReference type="EMBL" id="BBO73121.1"/>
    </source>
</evidence>
<name>A0A5K7Z0Y1_9BACT</name>
<accession>A0A5K7Z0Y1</accession>
<keyword evidence="2" id="KW-1185">Reference proteome</keyword>
<gene>
    <name evidence="1" type="ORF">DSCW_05380</name>
</gene>
<dbReference type="OrthoDB" id="6977728at2"/>
<dbReference type="KEGG" id="dwd:DSCW_05380"/>